<keyword evidence="1" id="KW-1133">Transmembrane helix</keyword>
<comment type="caution">
    <text evidence="2">The sequence shown here is derived from an EMBL/GenBank/DDBJ whole genome shotgun (WGS) entry which is preliminary data.</text>
</comment>
<accession>A0A151ADK4</accession>
<sequence>MNLTRRAPQLGIAACLAVLVVIIAPYVLLPQSAGTGLALYYDAGFFGPQLVGVFAAVGIVVLGAGLGERSDPVTVAGAALVIGLFMTLMSVEWVVAVSPEDITGITTQDWLAYHRWLVLACSALSAVAAGLYARALGVL</sequence>
<dbReference type="Pfam" id="PF24416">
    <property type="entry name" value="DUF7548"/>
    <property type="match status" value="1"/>
</dbReference>
<gene>
    <name evidence="2" type="ORF">HAPAU_24130</name>
</gene>
<protein>
    <recommendedName>
        <fullName evidence="4">DUF4149 domain-containing protein</fullName>
    </recommendedName>
</protein>
<organism evidence="2 3">
    <name type="scientific">Halalkalicoccus paucihalophilus</name>
    <dbReference type="NCBI Taxonomy" id="1008153"/>
    <lineage>
        <taxon>Archaea</taxon>
        <taxon>Methanobacteriati</taxon>
        <taxon>Methanobacteriota</taxon>
        <taxon>Stenosarchaea group</taxon>
        <taxon>Halobacteria</taxon>
        <taxon>Halobacteriales</taxon>
        <taxon>Halococcaceae</taxon>
        <taxon>Halalkalicoccus</taxon>
    </lineage>
</organism>
<feature type="transmembrane region" description="Helical" evidence="1">
    <location>
        <begin position="73"/>
        <end position="96"/>
    </location>
</feature>
<dbReference type="OrthoDB" id="214866at2157"/>
<keyword evidence="1" id="KW-0812">Transmembrane</keyword>
<evidence type="ECO:0008006" key="4">
    <source>
        <dbReference type="Google" id="ProtNLM"/>
    </source>
</evidence>
<feature type="transmembrane region" description="Helical" evidence="1">
    <location>
        <begin position="12"/>
        <end position="29"/>
    </location>
</feature>
<dbReference type="EMBL" id="LTAZ01000005">
    <property type="protein sequence ID" value="KYH25735.1"/>
    <property type="molecule type" value="Genomic_DNA"/>
</dbReference>
<evidence type="ECO:0000313" key="2">
    <source>
        <dbReference type="EMBL" id="KYH25735.1"/>
    </source>
</evidence>
<dbReference type="Proteomes" id="UP000075321">
    <property type="component" value="Unassembled WGS sequence"/>
</dbReference>
<evidence type="ECO:0000256" key="1">
    <source>
        <dbReference type="SAM" id="Phobius"/>
    </source>
</evidence>
<keyword evidence="1" id="KW-0472">Membrane</keyword>
<evidence type="ECO:0000313" key="3">
    <source>
        <dbReference type="Proteomes" id="UP000075321"/>
    </source>
</evidence>
<proteinExistence type="predicted"/>
<dbReference type="InterPro" id="IPR055970">
    <property type="entry name" value="DUF7548"/>
</dbReference>
<feature type="transmembrane region" description="Helical" evidence="1">
    <location>
        <begin position="116"/>
        <end position="133"/>
    </location>
</feature>
<name>A0A151ADK4_9EURY</name>
<dbReference type="PATRIC" id="fig|1008153.3.peg.2460"/>
<dbReference type="AlphaFoldDB" id="A0A151ADK4"/>
<reference evidence="2 3" key="1">
    <citation type="submission" date="2016-02" db="EMBL/GenBank/DDBJ databases">
        <title>Genome sequence of Halalkalicoccus paucihalophilus DSM 24557.</title>
        <authorList>
            <person name="Poehlein A."/>
            <person name="Daniel R."/>
        </authorList>
    </citation>
    <scope>NUCLEOTIDE SEQUENCE [LARGE SCALE GENOMIC DNA]</scope>
    <source>
        <strain evidence="2 3">DSM 24557</strain>
    </source>
</reference>
<feature type="transmembrane region" description="Helical" evidence="1">
    <location>
        <begin position="49"/>
        <end position="66"/>
    </location>
</feature>
<keyword evidence="3" id="KW-1185">Reference proteome</keyword>
<dbReference type="RefSeq" id="WP_066382752.1">
    <property type="nucleotide sequence ID" value="NZ_LTAZ01000005.1"/>
</dbReference>